<evidence type="ECO:0000313" key="1">
    <source>
        <dbReference type="EMBL" id="EXL09980.1"/>
    </source>
</evidence>
<name>A0A011VNP5_9HYPH</name>
<dbReference type="AlphaFoldDB" id="A0A011VNP5"/>
<dbReference type="HOGENOM" id="CLU_1599326_0_0_5"/>
<organism evidence="1 2">
    <name type="scientific">Aquamicrobium defluvii</name>
    <dbReference type="NCBI Taxonomy" id="69279"/>
    <lineage>
        <taxon>Bacteria</taxon>
        <taxon>Pseudomonadati</taxon>
        <taxon>Pseudomonadota</taxon>
        <taxon>Alphaproteobacteria</taxon>
        <taxon>Hyphomicrobiales</taxon>
        <taxon>Phyllobacteriaceae</taxon>
        <taxon>Aquamicrobium</taxon>
    </lineage>
</organism>
<protein>
    <submittedName>
        <fullName evidence="1">Uncharacterized protein</fullName>
    </submittedName>
</protein>
<sequence>MRLSQAVQLLARRLRLRASRVSIIANRLQHAGRLPLADAKRTPPEISAEEFALLLIAVLAETGIGNAAERAVEYADVSSREGFRLHDAVAAIIRGEAQPGDLIVREGGVTGTVGGLHTTFGNPAADGFARFATGPTLAAIAAEWGGMSPAQADAVAAINRIHNGNL</sequence>
<dbReference type="STRING" id="69279.BG36_17585"/>
<evidence type="ECO:0000313" key="2">
    <source>
        <dbReference type="Proteomes" id="UP000019849"/>
    </source>
</evidence>
<dbReference type="PATRIC" id="fig|69279.3.peg.740"/>
<gene>
    <name evidence="1" type="ORF">BG36_17585</name>
</gene>
<dbReference type="eggNOG" id="ENOG50348VA">
    <property type="taxonomic scope" value="Bacteria"/>
</dbReference>
<dbReference type="EMBL" id="JENY01000004">
    <property type="protein sequence ID" value="EXL09980.1"/>
    <property type="molecule type" value="Genomic_DNA"/>
</dbReference>
<proteinExistence type="predicted"/>
<comment type="caution">
    <text evidence="1">The sequence shown here is derived from an EMBL/GenBank/DDBJ whole genome shotgun (WGS) entry which is preliminary data.</text>
</comment>
<accession>A0A011VNP5</accession>
<reference evidence="1 2" key="1">
    <citation type="submission" date="2014-02" db="EMBL/GenBank/DDBJ databases">
        <title>Aquamicrobium defluvii Genome sequencing.</title>
        <authorList>
            <person name="Wang X."/>
        </authorList>
    </citation>
    <scope>NUCLEOTIDE SEQUENCE [LARGE SCALE GENOMIC DNA]</scope>
    <source>
        <strain evidence="1 2">W13Z1</strain>
    </source>
</reference>
<dbReference type="Proteomes" id="UP000019849">
    <property type="component" value="Unassembled WGS sequence"/>
</dbReference>